<protein>
    <submittedName>
        <fullName evidence="5">Initiation factor 2 subunit family protein</fullName>
    </submittedName>
</protein>
<organism evidence="5 6">
    <name type="scientific">Tranquillimonas alkanivorans</name>
    <dbReference type="NCBI Taxonomy" id="441119"/>
    <lineage>
        <taxon>Bacteria</taxon>
        <taxon>Pseudomonadati</taxon>
        <taxon>Pseudomonadota</taxon>
        <taxon>Alphaproteobacteria</taxon>
        <taxon>Rhodobacterales</taxon>
        <taxon>Roseobacteraceae</taxon>
        <taxon>Tranquillimonas</taxon>
    </lineage>
</organism>
<dbReference type="PANTHER" id="PTHR45860">
    <property type="entry name" value="TRANSLATION INITIATION FACTOR EIF-2B SUBUNIT ALPHA"/>
    <property type="match status" value="1"/>
</dbReference>
<keyword evidence="6" id="KW-1185">Reference proteome</keyword>
<dbReference type="STRING" id="441119.SAMN04488047_12820"/>
<evidence type="ECO:0000256" key="4">
    <source>
        <dbReference type="RuleBase" id="RU003814"/>
    </source>
</evidence>
<comment type="similarity">
    <text evidence="1 4">Belongs to the eIF-2B alpha/beta/delta subunits family.</text>
</comment>
<keyword evidence="2 5" id="KW-0396">Initiation factor</keyword>
<dbReference type="InterPro" id="IPR000649">
    <property type="entry name" value="IF-2B-related"/>
</dbReference>
<keyword evidence="3" id="KW-0648">Protein biosynthesis</keyword>
<dbReference type="AlphaFoldDB" id="A0A1I5V8Q3"/>
<dbReference type="InterPro" id="IPR037171">
    <property type="entry name" value="NagB/RpiA_transferase-like"/>
</dbReference>
<dbReference type="Gene3D" id="3.40.50.10470">
    <property type="entry name" value="Translation initiation factor eif-2b, domain 2"/>
    <property type="match status" value="1"/>
</dbReference>
<dbReference type="Proteomes" id="UP000199356">
    <property type="component" value="Unassembled WGS sequence"/>
</dbReference>
<dbReference type="Pfam" id="PF01008">
    <property type="entry name" value="IF-2B"/>
    <property type="match status" value="1"/>
</dbReference>
<name>A0A1I5V8Q3_9RHOB</name>
<evidence type="ECO:0000256" key="1">
    <source>
        <dbReference type="ARBA" id="ARBA00007251"/>
    </source>
</evidence>
<proteinExistence type="inferred from homology"/>
<dbReference type="RefSeq" id="WP_093425094.1">
    <property type="nucleotide sequence ID" value="NZ_FOXA01000028.1"/>
</dbReference>
<dbReference type="InterPro" id="IPR051501">
    <property type="entry name" value="eIF2B_alpha/beta/delta"/>
</dbReference>
<evidence type="ECO:0000313" key="6">
    <source>
        <dbReference type="Proteomes" id="UP000199356"/>
    </source>
</evidence>
<dbReference type="OrthoDB" id="9803436at2"/>
<dbReference type="PANTHER" id="PTHR45860:SF1">
    <property type="entry name" value="TRANSLATION INITIATION FACTOR EIF-2B SUBUNIT ALPHA"/>
    <property type="match status" value="1"/>
</dbReference>
<evidence type="ECO:0000313" key="5">
    <source>
        <dbReference type="EMBL" id="SFQ03810.1"/>
    </source>
</evidence>
<evidence type="ECO:0000256" key="3">
    <source>
        <dbReference type="ARBA" id="ARBA00022917"/>
    </source>
</evidence>
<dbReference type="GO" id="GO:0003743">
    <property type="term" value="F:translation initiation factor activity"/>
    <property type="evidence" value="ECO:0007669"/>
    <property type="project" value="UniProtKB-KW"/>
</dbReference>
<reference evidence="5 6" key="1">
    <citation type="submission" date="2016-10" db="EMBL/GenBank/DDBJ databases">
        <authorList>
            <person name="de Groot N.N."/>
        </authorList>
    </citation>
    <scope>NUCLEOTIDE SEQUENCE [LARGE SCALE GENOMIC DNA]</scope>
    <source>
        <strain evidence="5 6">DSM 19547</strain>
    </source>
</reference>
<sequence>MPEKRFEYREILRHKHASEPDDDTMQGLLDIVDEGVLGASNHVALALPLVARVAGADRPTALDEAMELARFIARTRGAGAPIVANALAWQTDGIEDLPASEAVTLLQERAAAWDTAAAKRRRDLIERGVEALAACRHPLIFDYSSTVADLIRALAARRELDRIVVPESRAIDGGRRYMTALAELDVPILFVPDAALEYAVTQSDAVLLGAESVTRDGGISNTVGSTIAARSARAHDVSVYGAADLFKVGERRADELPAPAPRSYDFLLKQGEVASTEAPELEIVPPGLVTAILTEVGPVTPSDLPSALAHRAA</sequence>
<evidence type="ECO:0000256" key="2">
    <source>
        <dbReference type="ARBA" id="ARBA00022540"/>
    </source>
</evidence>
<dbReference type="InterPro" id="IPR042529">
    <property type="entry name" value="IF_2B-like_C"/>
</dbReference>
<dbReference type="EMBL" id="FOXA01000028">
    <property type="protein sequence ID" value="SFQ03810.1"/>
    <property type="molecule type" value="Genomic_DNA"/>
</dbReference>
<accession>A0A1I5V8Q3</accession>
<dbReference type="SUPFAM" id="SSF100950">
    <property type="entry name" value="NagB/RpiA/CoA transferase-like"/>
    <property type="match status" value="1"/>
</dbReference>
<dbReference type="GO" id="GO:0005085">
    <property type="term" value="F:guanyl-nucleotide exchange factor activity"/>
    <property type="evidence" value="ECO:0007669"/>
    <property type="project" value="TreeGrafter"/>
</dbReference>
<gene>
    <name evidence="5" type="ORF">SAMN04488047_12820</name>
</gene>